<dbReference type="AlphaFoldDB" id="A0A543L7Z6"/>
<evidence type="ECO:0000256" key="3">
    <source>
        <dbReference type="ARBA" id="ARBA00022448"/>
    </source>
</evidence>
<dbReference type="RefSeq" id="WP_170207393.1">
    <property type="nucleotide sequence ID" value="NZ_VFPV01000002.1"/>
</dbReference>
<dbReference type="NCBIfam" id="NF037995">
    <property type="entry name" value="TRAP_S1"/>
    <property type="match status" value="1"/>
</dbReference>
<proteinExistence type="inferred from homology"/>
<dbReference type="PIRSF" id="PIRSF006470">
    <property type="entry name" value="DctB"/>
    <property type="match status" value="1"/>
</dbReference>
<dbReference type="PROSITE" id="PS51318">
    <property type="entry name" value="TAT"/>
    <property type="match status" value="1"/>
</dbReference>
<evidence type="ECO:0000256" key="1">
    <source>
        <dbReference type="ARBA" id="ARBA00004196"/>
    </source>
</evidence>
<dbReference type="CDD" id="cd13603">
    <property type="entry name" value="PBP2_TRAP_Siap_TeaA_like"/>
    <property type="match status" value="1"/>
</dbReference>
<organism evidence="5 6">
    <name type="scientific">Acidovorax temperans</name>
    <dbReference type="NCBI Taxonomy" id="80878"/>
    <lineage>
        <taxon>Bacteria</taxon>
        <taxon>Pseudomonadati</taxon>
        <taxon>Pseudomonadota</taxon>
        <taxon>Betaproteobacteria</taxon>
        <taxon>Burkholderiales</taxon>
        <taxon>Comamonadaceae</taxon>
        <taxon>Acidovorax</taxon>
    </lineage>
</organism>
<dbReference type="InterPro" id="IPR018389">
    <property type="entry name" value="DctP_fam"/>
</dbReference>
<dbReference type="GO" id="GO:0055085">
    <property type="term" value="P:transmembrane transport"/>
    <property type="evidence" value="ECO:0007669"/>
    <property type="project" value="InterPro"/>
</dbReference>
<gene>
    <name evidence="5" type="ORF">BDD18_2066</name>
</gene>
<protein>
    <submittedName>
        <fullName evidence="5">Tripartite ATP-independent transporter DctP family solute receptor</fullName>
    </submittedName>
</protein>
<comment type="subcellular location">
    <subcellularLocation>
        <location evidence="1">Cell envelope</location>
    </subcellularLocation>
</comment>
<dbReference type="NCBIfam" id="TIGR00787">
    <property type="entry name" value="dctP"/>
    <property type="match status" value="1"/>
</dbReference>
<dbReference type="InterPro" id="IPR006311">
    <property type="entry name" value="TAT_signal"/>
</dbReference>
<comment type="similarity">
    <text evidence="2">Belongs to the bacterial solute-binding protein 7 family.</text>
</comment>
<dbReference type="GO" id="GO:0030288">
    <property type="term" value="C:outer membrane-bounded periplasmic space"/>
    <property type="evidence" value="ECO:0007669"/>
    <property type="project" value="InterPro"/>
</dbReference>
<keyword evidence="4" id="KW-0732">Signal</keyword>
<evidence type="ECO:0000256" key="4">
    <source>
        <dbReference type="ARBA" id="ARBA00022729"/>
    </source>
</evidence>
<dbReference type="Pfam" id="PF03480">
    <property type="entry name" value="DctP"/>
    <property type="match status" value="1"/>
</dbReference>
<dbReference type="InterPro" id="IPR038404">
    <property type="entry name" value="TRAP_DctP_sf"/>
</dbReference>
<evidence type="ECO:0000313" key="6">
    <source>
        <dbReference type="Proteomes" id="UP000316993"/>
    </source>
</evidence>
<dbReference type="InterPro" id="IPR004682">
    <property type="entry name" value="TRAP_DctP"/>
</dbReference>
<reference evidence="5 6" key="1">
    <citation type="submission" date="2019-06" db="EMBL/GenBank/DDBJ databases">
        <title>Genomic Encyclopedia of Archaeal and Bacterial Type Strains, Phase II (KMG-II): from individual species to whole genera.</title>
        <authorList>
            <person name="Goeker M."/>
        </authorList>
    </citation>
    <scope>NUCLEOTIDE SEQUENCE [LARGE SCALE GENOMIC DNA]</scope>
    <source>
        <strain evidence="5 6">DSM 7270</strain>
    </source>
</reference>
<accession>A0A543L7Z6</accession>
<keyword evidence="3" id="KW-0813">Transport</keyword>
<evidence type="ECO:0000256" key="2">
    <source>
        <dbReference type="ARBA" id="ARBA00009023"/>
    </source>
</evidence>
<evidence type="ECO:0000313" key="5">
    <source>
        <dbReference type="EMBL" id="TQN03390.1"/>
    </source>
</evidence>
<dbReference type="PANTHER" id="PTHR33376">
    <property type="match status" value="1"/>
</dbReference>
<dbReference type="Proteomes" id="UP000316993">
    <property type="component" value="Unassembled WGS sequence"/>
</dbReference>
<sequence>MKKADSQLRPNRRQVLATMGAVGAVGLGGAMISRPALAAPITIRFNHTDGIGGEAYHFSEKLKSLLAERTSGRMVVQNFHSGQLGAEKDMYDSMQIGSIEMGRSGSLIISVAAPQYGALELPYVFRSQQHLRNVLAGPIGQAMHQDFLAKKGVRVLGIVNRGARQLTTKNRAVRTPADLAGLKLRVPEIPVYVAAWRALGASPTPMAFPEVFTALQQGTIDGQENPLGTINGNSFQDVQKYLVMTSHVRGNGWMVASERFWQSLAEADRKLLQQAVNDSVEYADEQIAKQEGELRKTLHDKGMTVIEPDLKAFANVVLKEVPPKFADKWKPGLLDEILKTAG</sequence>
<comment type="caution">
    <text evidence="5">The sequence shown here is derived from an EMBL/GenBank/DDBJ whole genome shotgun (WGS) entry which is preliminary data.</text>
</comment>
<dbReference type="EMBL" id="VFPV01000002">
    <property type="protein sequence ID" value="TQN03390.1"/>
    <property type="molecule type" value="Genomic_DNA"/>
</dbReference>
<dbReference type="Gene3D" id="3.40.190.170">
    <property type="entry name" value="Bacterial extracellular solute-binding protein, family 7"/>
    <property type="match status" value="1"/>
</dbReference>
<dbReference type="PANTHER" id="PTHR33376:SF4">
    <property type="entry name" value="SIALIC ACID-BINDING PERIPLASMIC PROTEIN SIAP"/>
    <property type="match status" value="1"/>
</dbReference>
<name>A0A543L7Z6_9BURK</name>
<keyword evidence="5" id="KW-0675">Receptor</keyword>